<dbReference type="Proteomes" id="UP001153954">
    <property type="component" value="Unassembled WGS sequence"/>
</dbReference>
<dbReference type="AlphaFoldDB" id="A0AAU9V9T8"/>
<proteinExistence type="predicted"/>
<accession>A0AAU9V9T8</accession>
<evidence type="ECO:0000313" key="2">
    <source>
        <dbReference type="Proteomes" id="UP001153954"/>
    </source>
</evidence>
<sequence>MKAITKIDYDIIISTECWLKIADPLPSLNGYTAYSTSNNQLKNDGVPKSDLDDVADLTDRVNDIAPSTAHVVSVTSSAHTSALEDKLAELTRQVEILSTQVKKTSIFRNKKAAAQIQI</sequence>
<gene>
    <name evidence="1" type="ORF">EEDITHA_LOCUS22677</name>
</gene>
<organism evidence="1 2">
    <name type="scientific">Euphydryas editha</name>
    <name type="common">Edith's checkerspot</name>
    <dbReference type="NCBI Taxonomy" id="104508"/>
    <lineage>
        <taxon>Eukaryota</taxon>
        <taxon>Metazoa</taxon>
        <taxon>Ecdysozoa</taxon>
        <taxon>Arthropoda</taxon>
        <taxon>Hexapoda</taxon>
        <taxon>Insecta</taxon>
        <taxon>Pterygota</taxon>
        <taxon>Neoptera</taxon>
        <taxon>Endopterygota</taxon>
        <taxon>Lepidoptera</taxon>
        <taxon>Glossata</taxon>
        <taxon>Ditrysia</taxon>
        <taxon>Papilionoidea</taxon>
        <taxon>Nymphalidae</taxon>
        <taxon>Nymphalinae</taxon>
        <taxon>Euphydryas</taxon>
    </lineage>
</organism>
<dbReference type="EMBL" id="CAKOGL010000036">
    <property type="protein sequence ID" value="CAH2108771.1"/>
    <property type="molecule type" value="Genomic_DNA"/>
</dbReference>
<evidence type="ECO:0000313" key="1">
    <source>
        <dbReference type="EMBL" id="CAH2108771.1"/>
    </source>
</evidence>
<comment type="caution">
    <text evidence="1">The sequence shown here is derived from an EMBL/GenBank/DDBJ whole genome shotgun (WGS) entry which is preliminary data.</text>
</comment>
<name>A0AAU9V9T8_EUPED</name>
<protein>
    <submittedName>
        <fullName evidence="1">Uncharacterized protein</fullName>
    </submittedName>
</protein>
<reference evidence="1" key="1">
    <citation type="submission" date="2022-03" db="EMBL/GenBank/DDBJ databases">
        <authorList>
            <person name="Tunstrom K."/>
        </authorList>
    </citation>
    <scope>NUCLEOTIDE SEQUENCE</scope>
</reference>
<keyword evidence="2" id="KW-1185">Reference proteome</keyword>